<gene>
    <name evidence="12" type="primary">rpoA</name>
    <name evidence="15" type="ORF">FHU29_002058</name>
</gene>
<dbReference type="AlphaFoldDB" id="A0A839RMR4"/>
<dbReference type="EC" id="2.7.7.6" evidence="2 12"/>
<dbReference type="EMBL" id="JACHWS010000002">
    <property type="protein sequence ID" value="MBB3037609.1"/>
    <property type="molecule type" value="Genomic_DNA"/>
</dbReference>
<evidence type="ECO:0000256" key="2">
    <source>
        <dbReference type="ARBA" id="ARBA00012418"/>
    </source>
</evidence>
<dbReference type="RefSeq" id="WP_064441045.1">
    <property type="nucleotide sequence ID" value="NZ_BDDI01000011.1"/>
</dbReference>
<evidence type="ECO:0000259" key="14">
    <source>
        <dbReference type="SMART" id="SM00662"/>
    </source>
</evidence>
<comment type="caution">
    <text evidence="15">The sequence shown here is derived from an EMBL/GenBank/DDBJ whole genome shotgun (WGS) entry which is preliminary data.</text>
</comment>
<dbReference type="Gene3D" id="1.10.150.20">
    <property type="entry name" value="5' to 3' exonuclease, C-terminal subdomain"/>
    <property type="match status" value="1"/>
</dbReference>
<dbReference type="Gene3D" id="2.170.120.12">
    <property type="entry name" value="DNA-directed RNA polymerase, insert domain"/>
    <property type="match status" value="1"/>
</dbReference>
<dbReference type="OrthoDB" id="9805706at2"/>
<proteinExistence type="inferred from homology"/>
<dbReference type="Pfam" id="PF03118">
    <property type="entry name" value="RNA_pol_A_CTD"/>
    <property type="match status" value="1"/>
</dbReference>
<feature type="region of interest" description="Alpha C-terminal domain (alpha-CTD)" evidence="12">
    <location>
        <begin position="241"/>
        <end position="353"/>
    </location>
</feature>
<dbReference type="GO" id="GO:0003677">
    <property type="term" value="F:DNA binding"/>
    <property type="evidence" value="ECO:0007669"/>
    <property type="project" value="UniProtKB-UniRule"/>
</dbReference>
<dbReference type="Proteomes" id="UP000567922">
    <property type="component" value="Unassembled WGS sequence"/>
</dbReference>
<dbReference type="GO" id="GO:0003899">
    <property type="term" value="F:DNA-directed RNA polymerase activity"/>
    <property type="evidence" value="ECO:0007669"/>
    <property type="project" value="UniProtKB-UniRule"/>
</dbReference>
<dbReference type="FunFam" id="2.170.120.12:FF:000001">
    <property type="entry name" value="DNA-directed RNA polymerase subunit alpha"/>
    <property type="match status" value="1"/>
</dbReference>
<dbReference type="GO" id="GO:0046983">
    <property type="term" value="F:protein dimerization activity"/>
    <property type="evidence" value="ECO:0007669"/>
    <property type="project" value="InterPro"/>
</dbReference>
<name>A0A839RMR4_9ACTN</name>
<dbReference type="InterPro" id="IPR011260">
    <property type="entry name" value="RNAP_asu_C"/>
</dbReference>
<comment type="domain">
    <text evidence="12">The N-terminal domain is essential for RNAP assembly and basal transcription, whereas the C-terminal domain is involved in interaction with transcriptional regulators and with upstream promoter elements.</text>
</comment>
<comment type="function">
    <text evidence="12">DNA-dependent RNA polymerase catalyzes the transcription of DNA into RNA using the four ribonucleoside triphosphates as substrates.</text>
</comment>
<comment type="catalytic activity">
    <reaction evidence="10 12">
        <text>RNA(n) + a ribonucleoside 5'-triphosphate = RNA(n+1) + diphosphate</text>
        <dbReference type="Rhea" id="RHEA:21248"/>
        <dbReference type="Rhea" id="RHEA-COMP:14527"/>
        <dbReference type="Rhea" id="RHEA-COMP:17342"/>
        <dbReference type="ChEBI" id="CHEBI:33019"/>
        <dbReference type="ChEBI" id="CHEBI:61557"/>
        <dbReference type="ChEBI" id="CHEBI:140395"/>
        <dbReference type="EC" id="2.7.7.6"/>
    </reaction>
</comment>
<feature type="region of interest" description="Disordered" evidence="13">
    <location>
        <begin position="315"/>
        <end position="353"/>
    </location>
</feature>
<feature type="domain" description="DNA-directed RNA polymerase RpoA/D/Rpb3-type" evidence="14">
    <location>
        <begin position="18"/>
        <end position="225"/>
    </location>
</feature>
<dbReference type="InterPro" id="IPR036643">
    <property type="entry name" value="RNApol_insert_sf"/>
</dbReference>
<evidence type="ECO:0000313" key="16">
    <source>
        <dbReference type="Proteomes" id="UP000567922"/>
    </source>
</evidence>
<comment type="subunit">
    <text evidence="11 12">Homodimer. The RNAP catalytic core consists of 2 alpha, 1 beta, 1 beta' and 1 omega subunit. When a sigma factor is associated with the core the holoenzyme is formed, which can initiate transcription.</text>
</comment>
<evidence type="ECO:0000256" key="3">
    <source>
        <dbReference type="ARBA" id="ARBA00015972"/>
    </source>
</evidence>
<keyword evidence="7 12" id="KW-0804">Transcription</keyword>
<feature type="region of interest" description="Alpha N-terminal domain (alpha-NTD)" evidence="12">
    <location>
        <begin position="1"/>
        <end position="228"/>
    </location>
</feature>
<dbReference type="HAMAP" id="MF_00059">
    <property type="entry name" value="RNApol_bact_RpoA"/>
    <property type="match status" value="1"/>
</dbReference>
<feature type="compositionally biased region" description="Acidic residues" evidence="13">
    <location>
        <begin position="335"/>
        <end position="353"/>
    </location>
</feature>
<evidence type="ECO:0000256" key="8">
    <source>
        <dbReference type="ARBA" id="ARBA00032524"/>
    </source>
</evidence>
<evidence type="ECO:0000256" key="7">
    <source>
        <dbReference type="ARBA" id="ARBA00023163"/>
    </source>
</evidence>
<dbReference type="GO" id="GO:0006351">
    <property type="term" value="P:DNA-templated transcription"/>
    <property type="evidence" value="ECO:0007669"/>
    <property type="project" value="UniProtKB-UniRule"/>
</dbReference>
<dbReference type="SUPFAM" id="SSF55257">
    <property type="entry name" value="RBP11-like subunits of RNA polymerase"/>
    <property type="match status" value="1"/>
</dbReference>
<evidence type="ECO:0000256" key="6">
    <source>
        <dbReference type="ARBA" id="ARBA00022695"/>
    </source>
</evidence>
<dbReference type="InterPro" id="IPR011262">
    <property type="entry name" value="DNA-dir_RNA_pol_insert"/>
</dbReference>
<dbReference type="NCBIfam" id="NF003519">
    <property type="entry name" value="PRK05182.2-5"/>
    <property type="match status" value="1"/>
</dbReference>
<dbReference type="InterPro" id="IPR011263">
    <property type="entry name" value="DNA-dir_RNA_pol_RpoA/D/Rpb3"/>
</dbReference>
<dbReference type="FunFam" id="1.10.150.20:FF:000001">
    <property type="entry name" value="DNA-directed RNA polymerase subunit alpha"/>
    <property type="match status" value="1"/>
</dbReference>
<dbReference type="NCBIfam" id="NF003513">
    <property type="entry name" value="PRK05182.1-2"/>
    <property type="match status" value="1"/>
</dbReference>
<keyword evidence="5 12" id="KW-0808">Transferase</keyword>
<evidence type="ECO:0000256" key="11">
    <source>
        <dbReference type="ARBA" id="ARBA00066029"/>
    </source>
</evidence>
<protein>
    <recommendedName>
        <fullName evidence="3 12">DNA-directed RNA polymerase subunit alpha</fullName>
        <shortName evidence="12">RNAP subunit alpha</shortName>
        <ecNumber evidence="2 12">2.7.7.6</ecNumber>
    </recommendedName>
    <alternativeName>
        <fullName evidence="9 12">RNA polymerase subunit alpha</fullName>
    </alternativeName>
    <alternativeName>
        <fullName evidence="8 12">Transcriptase subunit alpha</fullName>
    </alternativeName>
</protein>
<dbReference type="CDD" id="cd06928">
    <property type="entry name" value="RNAP_alpha_NTD"/>
    <property type="match status" value="1"/>
</dbReference>
<evidence type="ECO:0000256" key="10">
    <source>
        <dbReference type="ARBA" id="ARBA00048552"/>
    </source>
</evidence>
<dbReference type="GO" id="GO:0005737">
    <property type="term" value="C:cytoplasm"/>
    <property type="evidence" value="ECO:0007669"/>
    <property type="project" value="UniProtKB-ARBA"/>
</dbReference>
<dbReference type="NCBIfam" id="NF003514">
    <property type="entry name" value="PRK05182.1-4"/>
    <property type="match status" value="1"/>
</dbReference>
<sequence length="353" mass="38469">MLISQRPELTEEIVADNRSRFVIEPLEPGFGYTLGNSLRRTLLSSIPGAAVTSIRIDGVLHEFTTVPGVKEDVTEIILNLKSLVVSSEEDEPVTMYVRKQGPGAVTAGDIVPPAGVEVHNPDLHIATLNDKGRLEIELVVERGRGYVPALQNKATGAEIGRIPMDAIYSPVLKVTYKVEATRVEQRTDFDRLIVDVETKNSISPRDSVASAGKTLVELFGLCRELNVESEGIEIGPSPQEADHIAAYAMPIEQLDLTVRSYNCLKREGVHTVGELVSRTESDLLDIRNFGQKSIDEVKVKLHTLGLSLKDSPGPFDPSAVAGYDASTGTWRDTDADGDGDYAAEQDYAETEQL</sequence>
<reference evidence="15 16" key="1">
    <citation type="submission" date="2020-08" db="EMBL/GenBank/DDBJ databases">
        <title>Sequencing the genomes of 1000 actinobacteria strains.</title>
        <authorList>
            <person name="Klenk H.-P."/>
        </authorList>
    </citation>
    <scope>NUCLEOTIDE SEQUENCE [LARGE SCALE GENOMIC DNA]</scope>
    <source>
        <strain evidence="15 16">DSM 45258</strain>
    </source>
</reference>
<dbReference type="Pfam" id="PF01193">
    <property type="entry name" value="RNA_pol_L"/>
    <property type="match status" value="1"/>
</dbReference>
<evidence type="ECO:0000313" key="15">
    <source>
        <dbReference type="EMBL" id="MBB3037609.1"/>
    </source>
</evidence>
<evidence type="ECO:0000256" key="4">
    <source>
        <dbReference type="ARBA" id="ARBA00022478"/>
    </source>
</evidence>
<keyword evidence="16" id="KW-1185">Reference proteome</keyword>
<dbReference type="SMART" id="SM00662">
    <property type="entry name" value="RPOLD"/>
    <property type="match status" value="1"/>
</dbReference>
<organism evidence="15 16">
    <name type="scientific">Hoyosella altamirensis</name>
    <dbReference type="NCBI Taxonomy" id="616997"/>
    <lineage>
        <taxon>Bacteria</taxon>
        <taxon>Bacillati</taxon>
        <taxon>Actinomycetota</taxon>
        <taxon>Actinomycetes</taxon>
        <taxon>Mycobacteriales</taxon>
        <taxon>Hoyosellaceae</taxon>
        <taxon>Hoyosella</taxon>
    </lineage>
</organism>
<evidence type="ECO:0000256" key="9">
    <source>
        <dbReference type="ARBA" id="ARBA00033070"/>
    </source>
</evidence>
<dbReference type="GO" id="GO:0000428">
    <property type="term" value="C:DNA-directed RNA polymerase complex"/>
    <property type="evidence" value="ECO:0007669"/>
    <property type="project" value="UniProtKB-KW"/>
</dbReference>
<evidence type="ECO:0000256" key="12">
    <source>
        <dbReference type="HAMAP-Rule" id="MF_00059"/>
    </source>
</evidence>
<dbReference type="Gene3D" id="3.30.1360.10">
    <property type="entry name" value="RNA polymerase, RBP11-like subunit"/>
    <property type="match status" value="1"/>
</dbReference>
<keyword evidence="4 12" id="KW-0240">DNA-directed RNA polymerase</keyword>
<dbReference type="Pfam" id="PF01000">
    <property type="entry name" value="RNA_pol_A_bac"/>
    <property type="match status" value="1"/>
</dbReference>
<dbReference type="SUPFAM" id="SSF47789">
    <property type="entry name" value="C-terminal domain of RNA polymerase alpha subunit"/>
    <property type="match status" value="1"/>
</dbReference>
<evidence type="ECO:0000256" key="5">
    <source>
        <dbReference type="ARBA" id="ARBA00022679"/>
    </source>
</evidence>
<evidence type="ECO:0000256" key="13">
    <source>
        <dbReference type="SAM" id="MobiDB-lite"/>
    </source>
</evidence>
<dbReference type="InterPro" id="IPR036603">
    <property type="entry name" value="RBP11-like"/>
</dbReference>
<dbReference type="InterPro" id="IPR011773">
    <property type="entry name" value="DNA-dir_RpoA"/>
</dbReference>
<dbReference type="SUPFAM" id="SSF56553">
    <property type="entry name" value="Insert subdomain of RNA polymerase alpha subunit"/>
    <property type="match status" value="1"/>
</dbReference>
<dbReference type="NCBIfam" id="TIGR02027">
    <property type="entry name" value="rpoA"/>
    <property type="match status" value="1"/>
</dbReference>
<accession>A0A839RMR4</accession>
<comment type="similarity">
    <text evidence="1 12">Belongs to the RNA polymerase alpha chain family.</text>
</comment>
<keyword evidence="6 12" id="KW-0548">Nucleotidyltransferase</keyword>
<evidence type="ECO:0000256" key="1">
    <source>
        <dbReference type="ARBA" id="ARBA00007123"/>
    </source>
</evidence>